<dbReference type="SUPFAM" id="SSF103481">
    <property type="entry name" value="Multidrug resistance efflux transporter EmrE"/>
    <property type="match status" value="2"/>
</dbReference>
<feature type="transmembrane region" description="Helical" evidence="8">
    <location>
        <begin position="111"/>
        <end position="133"/>
    </location>
</feature>
<dbReference type="AlphaFoldDB" id="A0A510X6I9"/>
<dbReference type="InterPro" id="IPR000620">
    <property type="entry name" value="EamA_dom"/>
</dbReference>
<dbReference type="GO" id="GO:0005886">
    <property type="term" value="C:plasma membrane"/>
    <property type="evidence" value="ECO:0007669"/>
    <property type="project" value="UniProtKB-SubCell"/>
</dbReference>
<dbReference type="InterPro" id="IPR037185">
    <property type="entry name" value="EmrE-like"/>
</dbReference>
<comment type="caution">
    <text evidence="10">The sequence shown here is derived from an EMBL/GenBank/DDBJ whole genome shotgun (WGS) entry which is preliminary data.</text>
</comment>
<feature type="transmembrane region" description="Helical" evidence="8">
    <location>
        <begin position="223"/>
        <end position="243"/>
    </location>
</feature>
<dbReference type="PANTHER" id="PTHR22911:SF137">
    <property type="entry name" value="SOLUTE CARRIER FAMILY 35 MEMBER G2-RELATED"/>
    <property type="match status" value="1"/>
</dbReference>
<accession>A0A510X6I9</accession>
<keyword evidence="6 8" id="KW-1133">Transmembrane helix</keyword>
<evidence type="ECO:0000259" key="9">
    <source>
        <dbReference type="Pfam" id="PF00892"/>
    </source>
</evidence>
<comment type="similarity">
    <text evidence="2">Belongs to the EamA transporter family.</text>
</comment>
<feature type="transmembrane region" description="Helical" evidence="8">
    <location>
        <begin position="250"/>
        <end position="272"/>
    </location>
</feature>
<evidence type="ECO:0000313" key="10">
    <source>
        <dbReference type="EMBL" id="GEK46045.1"/>
    </source>
</evidence>
<dbReference type="Pfam" id="PF00892">
    <property type="entry name" value="EamA"/>
    <property type="match status" value="1"/>
</dbReference>
<dbReference type="PANTHER" id="PTHR22911">
    <property type="entry name" value="ACYL-MALONYL CONDENSING ENZYME-RELATED"/>
    <property type="match status" value="1"/>
</dbReference>
<feature type="domain" description="EamA" evidence="9">
    <location>
        <begin position="20"/>
        <end position="154"/>
    </location>
</feature>
<evidence type="ECO:0000256" key="4">
    <source>
        <dbReference type="ARBA" id="ARBA00022475"/>
    </source>
</evidence>
<dbReference type="EMBL" id="BJUK01000003">
    <property type="protein sequence ID" value="GEK46045.1"/>
    <property type="molecule type" value="Genomic_DNA"/>
</dbReference>
<keyword evidence="11" id="KW-1185">Reference proteome</keyword>
<dbReference type="Proteomes" id="UP000321275">
    <property type="component" value="Unassembled WGS sequence"/>
</dbReference>
<dbReference type="InterPro" id="IPR004626">
    <property type="entry name" value="RarD"/>
</dbReference>
<keyword evidence="5 8" id="KW-0812">Transmembrane</keyword>
<feature type="transmembrane region" description="Helical" evidence="8">
    <location>
        <begin position="85"/>
        <end position="105"/>
    </location>
</feature>
<feature type="transmembrane region" description="Helical" evidence="8">
    <location>
        <begin position="140"/>
        <end position="158"/>
    </location>
</feature>
<gene>
    <name evidence="10" type="primary">rarD</name>
    <name evidence="10" type="ORF">HPA02_03280</name>
</gene>
<evidence type="ECO:0000256" key="7">
    <source>
        <dbReference type="ARBA" id="ARBA00023136"/>
    </source>
</evidence>
<protein>
    <submittedName>
        <fullName evidence="10">Chloramphenicol resistance permease RarD</fullName>
    </submittedName>
</protein>
<proteinExistence type="inferred from homology"/>
<feature type="transmembrane region" description="Helical" evidence="8">
    <location>
        <begin position="191"/>
        <end position="211"/>
    </location>
</feature>
<comment type="subcellular location">
    <subcellularLocation>
        <location evidence="1">Cell membrane</location>
        <topology evidence="1">Multi-pass membrane protein</topology>
    </subcellularLocation>
</comment>
<feature type="transmembrane region" description="Helical" evidence="8">
    <location>
        <begin position="54"/>
        <end position="73"/>
    </location>
</feature>
<dbReference type="RefSeq" id="WP_244945836.1">
    <property type="nucleotide sequence ID" value="NZ_BJUK01000003.1"/>
</dbReference>
<evidence type="ECO:0000256" key="5">
    <source>
        <dbReference type="ARBA" id="ARBA00022692"/>
    </source>
</evidence>
<evidence type="ECO:0000256" key="6">
    <source>
        <dbReference type="ARBA" id="ARBA00022989"/>
    </source>
</evidence>
<name>A0A510X6I9_9GAMM</name>
<feature type="transmembrane region" description="Helical" evidence="8">
    <location>
        <begin position="278"/>
        <end position="299"/>
    </location>
</feature>
<evidence type="ECO:0000256" key="2">
    <source>
        <dbReference type="ARBA" id="ARBA00007362"/>
    </source>
</evidence>
<organism evidence="10 11">
    <name type="scientific">Bisbaumannia pacifica</name>
    <dbReference type="NCBI Taxonomy" id="77098"/>
    <lineage>
        <taxon>Bacteria</taxon>
        <taxon>Pseudomonadati</taxon>
        <taxon>Pseudomonadota</taxon>
        <taxon>Gammaproteobacteria</taxon>
        <taxon>Oceanospirillales</taxon>
        <taxon>Halomonadaceae</taxon>
        <taxon>Bisbaumannia</taxon>
    </lineage>
</organism>
<keyword evidence="7 8" id="KW-0472">Membrane</keyword>
<keyword evidence="4" id="KW-1003">Cell membrane</keyword>
<evidence type="ECO:0000256" key="1">
    <source>
        <dbReference type="ARBA" id="ARBA00004651"/>
    </source>
</evidence>
<evidence type="ECO:0000313" key="11">
    <source>
        <dbReference type="Proteomes" id="UP000321275"/>
    </source>
</evidence>
<evidence type="ECO:0000256" key="8">
    <source>
        <dbReference type="SAM" id="Phobius"/>
    </source>
</evidence>
<feature type="transmembrane region" description="Helical" evidence="8">
    <location>
        <begin position="21"/>
        <end position="42"/>
    </location>
</feature>
<keyword evidence="3" id="KW-0813">Transport</keyword>
<feature type="transmembrane region" description="Helical" evidence="8">
    <location>
        <begin position="164"/>
        <end position="179"/>
    </location>
</feature>
<dbReference type="NCBIfam" id="TIGR00688">
    <property type="entry name" value="rarD"/>
    <property type="match status" value="1"/>
</dbReference>
<reference evidence="10 11" key="1">
    <citation type="submission" date="2019-07" db="EMBL/GenBank/DDBJ databases">
        <title>Whole genome shotgun sequence of Halomonas pacifica NBRC 102220.</title>
        <authorList>
            <person name="Hosoyama A."/>
            <person name="Uohara A."/>
            <person name="Ohji S."/>
            <person name="Ichikawa N."/>
        </authorList>
    </citation>
    <scope>NUCLEOTIDE SEQUENCE [LARGE SCALE GENOMIC DNA]</scope>
    <source>
        <strain evidence="10 11">NBRC 102220</strain>
    </source>
</reference>
<evidence type="ECO:0000256" key="3">
    <source>
        <dbReference type="ARBA" id="ARBA00022448"/>
    </source>
</evidence>
<sequence>MSQEVDQRMEQQRQAREARSGVGFGLAAYLMWGCFPLFFALFEGVPAWEILIHRVLWSCFFLVGLVSLLGRWAPIRAALAEPRRLGRVLGCAVLIGINWGLYIYAVESRQVLQASLGYFMTPLVNVALGLLVLRESMSRLQGAAVALAVAAIALQLLLLGELPWISLTLALSFGTYGLLRKQVPLDGLSGLFVETLLLLPLGLLALAWLSAVGASHFGEGGEVSALLVASGVITALPLLAFAGAARRLRLATLGFLMYLNPSVQFAIALLVFREPLSTVQLGTFVLIWLGLALYSFAAWQAHRRQAHLEA</sequence>